<evidence type="ECO:0000259" key="4">
    <source>
        <dbReference type="PROSITE" id="PS50887"/>
    </source>
</evidence>
<dbReference type="Proteomes" id="UP001084197">
    <property type="component" value="Unassembled WGS sequence"/>
</dbReference>
<dbReference type="PANTHER" id="PTHR44757:SF2">
    <property type="entry name" value="BIOFILM ARCHITECTURE MAINTENANCE PROTEIN MBAA"/>
    <property type="match status" value="1"/>
</dbReference>
<dbReference type="Gene3D" id="3.20.20.450">
    <property type="entry name" value="EAL domain"/>
    <property type="match status" value="1"/>
</dbReference>
<dbReference type="SUPFAM" id="SSF55073">
    <property type="entry name" value="Nucleotide cyclase"/>
    <property type="match status" value="1"/>
</dbReference>
<dbReference type="CDD" id="cd01949">
    <property type="entry name" value="GGDEF"/>
    <property type="match status" value="1"/>
</dbReference>
<protein>
    <submittedName>
        <fullName evidence="5">EAL domain-containing protein</fullName>
    </submittedName>
</protein>
<organism evidence="5 6">
    <name type="scientific">Natronobacillus azotifigens</name>
    <dbReference type="NCBI Taxonomy" id="472978"/>
    <lineage>
        <taxon>Bacteria</taxon>
        <taxon>Bacillati</taxon>
        <taxon>Bacillota</taxon>
        <taxon>Bacilli</taxon>
        <taxon>Bacillales</taxon>
        <taxon>Bacillaceae</taxon>
        <taxon>Natronobacillus</taxon>
    </lineage>
</organism>
<gene>
    <name evidence="5" type="ORF">OWO01_00630</name>
</gene>
<feature type="domain" description="EAL" evidence="3">
    <location>
        <begin position="562"/>
        <end position="815"/>
    </location>
</feature>
<dbReference type="NCBIfam" id="TIGR00229">
    <property type="entry name" value="sensory_box"/>
    <property type="match status" value="3"/>
</dbReference>
<dbReference type="SMART" id="SM00086">
    <property type="entry name" value="PAC"/>
    <property type="match status" value="3"/>
</dbReference>
<dbReference type="PROSITE" id="PS50112">
    <property type="entry name" value="PAS"/>
    <property type="match status" value="3"/>
</dbReference>
<dbReference type="FunFam" id="3.20.20.450:FF:000001">
    <property type="entry name" value="Cyclic di-GMP phosphodiesterase yahA"/>
    <property type="match status" value="1"/>
</dbReference>
<keyword evidence="6" id="KW-1185">Reference proteome</keyword>
<dbReference type="SMART" id="SM00091">
    <property type="entry name" value="PAS"/>
    <property type="match status" value="3"/>
</dbReference>
<dbReference type="Pfam" id="PF00989">
    <property type="entry name" value="PAS"/>
    <property type="match status" value="1"/>
</dbReference>
<dbReference type="CDD" id="cd00130">
    <property type="entry name" value="PAS"/>
    <property type="match status" value="3"/>
</dbReference>
<dbReference type="RefSeq" id="WP_268778478.1">
    <property type="nucleotide sequence ID" value="NZ_JAPRAT010000001.1"/>
</dbReference>
<dbReference type="Pfam" id="PF00990">
    <property type="entry name" value="GGDEF"/>
    <property type="match status" value="1"/>
</dbReference>
<feature type="domain" description="PAS" evidence="1">
    <location>
        <begin position="142"/>
        <end position="212"/>
    </location>
</feature>
<dbReference type="SMART" id="SM00052">
    <property type="entry name" value="EAL"/>
    <property type="match status" value="1"/>
</dbReference>
<dbReference type="InterPro" id="IPR052155">
    <property type="entry name" value="Biofilm_reg_signaling"/>
</dbReference>
<proteinExistence type="predicted"/>
<dbReference type="PROSITE" id="PS50883">
    <property type="entry name" value="EAL"/>
    <property type="match status" value="1"/>
</dbReference>
<dbReference type="InterPro" id="IPR001633">
    <property type="entry name" value="EAL_dom"/>
</dbReference>
<dbReference type="InterPro" id="IPR043128">
    <property type="entry name" value="Rev_trsase/Diguanyl_cyclase"/>
</dbReference>
<comment type="caution">
    <text evidence="5">The sequence shown here is derived from an EMBL/GenBank/DDBJ whole genome shotgun (WGS) entry which is preliminary data.</text>
</comment>
<dbReference type="InterPro" id="IPR029787">
    <property type="entry name" value="Nucleotide_cyclase"/>
</dbReference>
<dbReference type="CDD" id="cd01948">
    <property type="entry name" value="EAL"/>
    <property type="match status" value="1"/>
</dbReference>
<dbReference type="InterPro" id="IPR035965">
    <property type="entry name" value="PAS-like_dom_sf"/>
</dbReference>
<dbReference type="InterPro" id="IPR001610">
    <property type="entry name" value="PAC"/>
</dbReference>
<dbReference type="InterPro" id="IPR000700">
    <property type="entry name" value="PAS-assoc_C"/>
</dbReference>
<feature type="domain" description="PAS" evidence="1">
    <location>
        <begin position="15"/>
        <end position="64"/>
    </location>
</feature>
<dbReference type="InterPro" id="IPR013767">
    <property type="entry name" value="PAS_fold"/>
</dbReference>
<dbReference type="PROSITE" id="PS50887">
    <property type="entry name" value="GGDEF"/>
    <property type="match status" value="1"/>
</dbReference>
<dbReference type="InterPro" id="IPR000160">
    <property type="entry name" value="GGDEF_dom"/>
</dbReference>
<feature type="domain" description="PAC" evidence="2">
    <location>
        <begin position="212"/>
        <end position="265"/>
    </location>
</feature>
<evidence type="ECO:0000313" key="6">
    <source>
        <dbReference type="Proteomes" id="UP001084197"/>
    </source>
</evidence>
<sequence>MSYFNSNEKNVLQFPNPELKQLFQHMNNPIVIYELDQSEKNAKFIQINEATCNITGYTEEQLINLSPATLFGDTESFFQYQTELVKEKRLVTENFIHTTQSKLLPIEINAQIIANRNNKYIILAFIRDVSKRKHVATMLVKRTKQFESLFYYNPNIIFTLNATGEFASMNPAGFELLQYEKNELIGTHYQILVDKEDIAHTNQQFKKIISGYSTQFEQITWSKLGDRYELQITAVPIIIEEEITGVIGIAQDITSENRTKQLLEESQQRYKSLFDNNIDMVASFDMEENLTDVNQATEDMTGYKKSQLIGKKFSQLCPENEQDRVKLLLENASDGQPMRFETSIMHKEGSIIHIHITVIPIVIDEKIIGMHCIIKNTTEHKKLTDQLNYIAYHDHLTALPNQRSFEVDFDQVIAHASKMKDKFAIIFLDLDRFKVINDSLGHSQGDSLLKKVAKRLKSVRTEKITVYRYGGDEFILLIQETNQHALKQFAEKLLNLLVTPYQMDKLEIVSTPSMGISIYPDDGVDKSTLIKNADNAMYHAKRIGKSNFQFYQEQLPKKVYGDTELETLLRKAIEREEFFLVYQPQINAITGHIDGVEALIRWENNIYGLIGPNDFIPLAEETGLIIPIGEWVLRNACSQAKQWQVDGMKPFSVSVNLSIRQFYQDNLPTVIEDILTKTELDPQYLVLEITESMAMDSTIASNVLQQLKNIGVKISIDDFGTGYSSLNYLKKFPIDYLKIDQSFVQDLSTDKDDREIIESIIMLGKKLGIGLIAEGVETADHVDFLKNLACNVLQGYYYSKPIAAEQVPGFIQESAFSND</sequence>
<evidence type="ECO:0000259" key="1">
    <source>
        <dbReference type="PROSITE" id="PS50112"/>
    </source>
</evidence>
<feature type="domain" description="PAS" evidence="1">
    <location>
        <begin position="266"/>
        <end position="336"/>
    </location>
</feature>
<dbReference type="Pfam" id="PF13426">
    <property type="entry name" value="PAS_9"/>
    <property type="match status" value="2"/>
</dbReference>
<dbReference type="InterPro" id="IPR000014">
    <property type="entry name" value="PAS"/>
</dbReference>
<dbReference type="Gene3D" id="3.30.70.270">
    <property type="match status" value="1"/>
</dbReference>
<dbReference type="Pfam" id="PF00563">
    <property type="entry name" value="EAL"/>
    <property type="match status" value="1"/>
</dbReference>
<dbReference type="EMBL" id="JAPRAT010000001">
    <property type="protein sequence ID" value="MCZ0701714.1"/>
    <property type="molecule type" value="Genomic_DNA"/>
</dbReference>
<evidence type="ECO:0000259" key="3">
    <source>
        <dbReference type="PROSITE" id="PS50883"/>
    </source>
</evidence>
<dbReference type="SMART" id="SM00267">
    <property type="entry name" value="GGDEF"/>
    <property type="match status" value="1"/>
</dbReference>
<evidence type="ECO:0000259" key="2">
    <source>
        <dbReference type="PROSITE" id="PS50113"/>
    </source>
</evidence>
<evidence type="ECO:0000313" key="5">
    <source>
        <dbReference type="EMBL" id="MCZ0701714.1"/>
    </source>
</evidence>
<dbReference type="InterPro" id="IPR035919">
    <property type="entry name" value="EAL_sf"/>
</dbReference>
<accession>A0A9J6R7U2</accession>
<dbReference type="Gene3D" id="3.30.450.20">
    <property type="entry name" value="PAS domain"/>
    <property type="match status" value="3"/>
</dbReference>
<reference evidence="5" key="1">
    <citation type="submission" date="2022-11" db="EMBL/GenBank/DDBJ databases">
        <title>WGS of Natronobacillus azotifigens 24KS-1, an anaerobic diazotrophic haloalkaliphile from soda-rich habitats.</title>
        <authorList>
            <person name="Sorokin D.Y."/>
            <person name="Merkel A.Y."/>
        </authorList>
    </citation>
    <scope>NUCLEOTIDE SEQUENCE</scope>
    <source>
        <strain evidence="5">24KS-1</strain>
    </source>
</reference>
<dbReference type="AlphaFoldDB" id="A0A9J6R7U2"/>
<dbReference type="GO" id="GO:0006355">
    <property type="term" value="P:regulation of DNA-templated transcription"/>
    <property type="evidence" value="ECO:0007669"/>
    <property type="project" value="InterPro"/>
</dbReference>
<dbReference type="NCBIfam" id="TIGR00254">
    <property type="entry name" value="GGDEF"/>
    <property type="match status" value="1"/>
</dbReference>
<name>A0A9J6R7U2_9BACI</name>
<feature type="domain" description="GGDEF" evidence="4">
    <location>
        <begin position="421"/>
        <end position="553"/>
    </location>
</feature>
<dbReference type="PANTHER" id="PTHR44757">
    <property type="entry name" value="DIGUANYLATE CYCLASE DGCP"/>
    <property type="match status" value="1"/>
</dbReference>
<dbReference type="SUPFAM" id="SSF55785">
    <property type="entry name" value="PYP-like sensor domain (PAS domain)"/>
    <property type="match status" value="3"/>
</dbReference>
<dbReference type="PROSITE" id="PS50113">
    <property type="entry name" value="PAC"/>
    <property type="match status" value="1"/>
</dbReference>
<dbReference type="SUPFAM" id="SSF141868">
    <property type="entry name" value="EAL domain-like"/>
    <property type="match status" value="1"/>
</dbReference>